<keyword evidence="2 5" id="KW-0436">Ligase</keyword>
<comment type="caution">
    <text evidence="5">The sequence shown here is derived from an EMBL/GenBank/DDBJ whole genome shotgun (WGS) entry which is preliminary data.</text>
</comment>
<comment type="similarity">
    <text evidence="1">Belongs to the ATP-dependent AMP-binding enzyme family.</text>
</comment>
<feature type="domain" description="AMP-dependent synthetase/ligase" evidence="3">
    <location>
        <begin position="31"/>
        <end position="377"/>
    </location>
</feature>
<evidence type="ECO:0000256" key="1">
    <source>
        <dbReference type="ARBA" id="ARBA00006432"/>
    </source>
</evidence>
<dbReference type="Gene3D" id="3.40.50.12780">
    <property type="entry name" value="N-terminal domain of ligase-like"/>
    <property type="match status" value="1"/>
</dbReference>
<sequence length="524" mass="55465">MNGKSMEPIVSNYRLPEPVRGSVTSKLLHSLQERQDQIVISDGITGYSLTGAALRDQIHALAGGLKAAGLGRGQVVALILPNSPQWCVVFHALLGIGCVVTPVNPAYTAPEIARQIKASDATAVFTQSDMVDKLPGGDLSVFAMVPDAAEPLAPWLGAPIPQLHEPEPEGLALMPFSSGTTGVPKGVPLTHANIVCNLAATMQMIEVKPGEATLGFLPFFHIYGLATVMNAYLISGGHVVTLPRFDVPLAVDLIDNYRMSQLFIVPPAASLLLAHPAAVQADLSSIDYILSAAAPLGDTVQDALEARLACTVCEGFGMTELSSFSHIAPRAQARKGSCGLLMAGARARIVDPQTGGDLGANQVGELWLSGPQVMAGYVNAQRANADSFPEPGWLRTGDLAEVDMDGHLFLRGRTKDILKVRGFQVSPAEVEGALMNYPGITEAALTAVPTLRGDEVLVAFINLHNNQQPDCDAIRAHLMSQLAGYKLPRQVLDGVEIPKSAAGKIDRTALRALAQERLASNLEP</sequence>
<evidence type="ECO:0000259" key="3">
    <source>
        <dbReference type="Pfam" id="PF00501"/>
    </source>
</evidence>
<evidence type="ECO:0000256" key="2">
    <source>
        <dbReference type="ARBA" id="ARBA00022598"/>
    </source>
</evidence>
<dbReference type="PANTHER" id="PTHR24096:SF149">
    <property type="entry name" value="AMP-BINDING DOMAIN-CONTAINING PROTEIN-RELATED"/>
    <property type="match status" value="1"/>
</dbReference>
<dbReference type="Pfam" id="PF00501">
    <property type="entry name" value="AMP-binding"/>
    <property type="match status" value="1"/>
</dbReference>
<dbReference type="InterPro" id="IPR042099">
    <property type="entry name" value="ANL_N_sf"/>
</dbReference>
<dbReference type="PROSITE" id="PS00455">
    <property type="entry name" value="AMP_BINDING"/>
    <property type="match status" value="1"/>
</dbReference>
<protein>
    <submittedName>
        <fullName evidence="5">4-coumarate--CoA ligase</fullName>
    </submittedName>
</protein>
<dbReference type="EMBL" id="AQQY01000005">
    <property type="protein sequence ID" value="KCV81915.1"/>
    <property type="molecule type" value="Genomic_DNA"/>
</dbReference>
<dbReference type="eggNOG" id="COG0318">
    <property type="taxonomic scope" value="Bacteria"/>
</dbReference>
<dbReference type="GO" id="GO:0016405">
    <property type="term" value="F:CoA-ligase activity"/>
    <property type="evidence" value="ECO:0007669"/>
    <property type="project" value="TreeGrafter"/>
</dbReference>
<dbReference type="PANTHER" id="PTHR24096">
    <property type="entry name" value="LONG-CHAIN-FATTY-ACID--COA LIGASE"/>
    <property type="match status" value="1"/>
</dbReference>
<dbReference type="STRING" id="1461693.ATO10_08718"/>
<accession>A0A058ZL12</accession>
<dbReference type="InterPro" id="IPR025110">
    <property type="entry name" value="AMP-bd_C"/>
</dbReference>
<evidence type="ECO:0000259" key="4">
    <source>
        <dbReference type="Pfam" id="PF13193"/>
    </source>
</evidence>
<evidence type="ECO:0000313" key="6">
    <source>
        <dbReference type="Proteomes" id="UP000024836"/>
    </source>
</evidence>
<dbReference type="Pfam" id="PF13193">
    <property type="entry name" value="AMP-binding_C"/>
    <property type="match status" value="1"/>
</dbReference>
<dbReference type="Gene3D" id="3.30.300.30">
    <property type="match status" value="1"/>
</dbReference>
<dbReference type="PATRIC" id="fig|1461693.3.peg.1769"/>
<proteinExistence type="inferred from homology"/>
<dbReference type="AlphaFoldDB" id="A0A058ZL12"/>
<feature type="domain" description="AMP-binding enzyme C-terminal" evidence="4">
    <location>
        <begin position="429"/>
        <end position="504"/>
    </location>
</feature>
<dbReference type="InterPro" id="IPR020845">
    <property type="entry name" value="AMP-binding_CS"/>
</dbReference>
<dbReference type="SUPFAM" id="SSF56801">
    <property type="entry name" value="Acetyl-CoA synthetase-like"/>
    <property type="match status" value="1"/>
</dbReference>
<gene>
    <name evidence="5" type="ORF">ATO10_08718</name>
</gene>
<name>A0A058ZL12_9RHOB</name>
<evidence type="ECO:0000313" key="5">
    <source>
        <dbReference type="EMBL" id="KCV81915.1"/>
    </source>
</evidence>
<dbReference type="InterPro" id="IPR000873">
    <property type="entry name" value="AMP-dep_synth/lig_dom"/>
</dbReference>
<dbReference type="InterPro" id="IPR045851">
    <property type="entry name" value="AMP-bd_C_sf"/>
</dbReference>
<reference evidence="5 6" key="1">
    <citation type="submission" date="2013-04" db="EMBL/GenBank/DDBJ databases">
        <title>Shimia sp. 22II-S11-Z10 Genome Sequencing.</title>
        <authorList>
            <person name="Lai Q."/>
            <person name="Li G."/>
            <person name="Shao Z."/>
        </authorList>
    </citation>
    <scope>NUCLEOTIDE SEQUENCE [LARGE SCALE GENOMIC DNA]</scope>
    <source>
        <strain evidence="6">22II-S11-Z10</strain>
    </source>
</reference>
<keyword evidence="6" id="KW-1185">Reference proteome</keyword>
<dbReference type="Proteomes" id="UP000024836">
    <property type="component" value="Unassembled WGS sequence"/>
</dbReference>
<organism evidence="5 6">
    <name type="scientific">Actibacterium atlanticum</name>
    <dbReference type="NCBI Taxonomy" id="1461693"/>
    <lineage>
        <taxon>Bacteria</taxon>
        <taxon>Pseudomonadati</taxon>
        <taxon>Pseudomonadota</taxon>
        <taxon>Alphaproteobacteria</taxon>
        <taxon>Rhodobacterales</taxon>
        <taxon>Roseobacteraceae</taxon>
        <taxon>Actibacterium</taxon>
    </lineage>
</organism>